<accession>A0A9P7KLN1</accession>
<dbReference type="AlphaFoldDB" id="A0A9P7KLN1"/>
<comment type="caution">
    <text evidence="2">The sequence shown here is derived from an EMBL/GenBank/DDBJ whole genome shotgun (WGS) entry which is preliminary data.</text>
</comment>
<dbReference type="Proteomes" id="UP000717328">
    <property type="component" value="Unassembled WGS sequence"/>
</dbReference>
<keyword evidence="1" id="KW-1133">Transmembrane helix</keyword>
<evidence type="ECO:0000313" key="2">
    <source>
        <dbReference type="EMBL" id="KAG5652905.1"/>
    </source>
</evidence>
<dbReference type="OrthoDB" id="3364886at2759"/>
<reference evidence="2" key="2">
    <citation type="submission" date="2021-10" db="EMBL/GenBank/DDBJ databases">
        <title>Phylogenomics reveals ancestral predisposition of the termite-cultivated fungus Termitomyces towards a domesticated lifestyle.</title>
        <authorList>
            <person name="Auxier B."/>
            <person name="Grum-Grzhimaylo A."/>
            <person name="Cardenas M.E."/>
            <person name="Lodge J.D."/>
            <person name="Laessoe T."/>
            <person name="Pedersen O."/>
            <person name="Smith M.E."/>
            <person name="Kuyper T.W."/>
            <person name="Franco-Molano E.A."/>
            <person name="Baroni T.J."/>
            <person name="Aanen D.K."/>
        </authorList>
    </citation>
    <scope>NUCLEOTIDE SEQUENCE</scope>
    <source>
        <strain evidence="2">D49</strain>
    </source>
</reference>
<reference evidence="2" key="1">
    <citation type="submission" date="2021-02" db="EMBL/GenBank/DDBJ databases">
        <authorList>
            <person name="Nieuwenhuis M."/>
            <person name="Van De Peppel L.J.J."/>
        </authorList>
    </citation>
    <scope>NUCLEOTIDE SEQUENCE</scope>
    <source>
        <strain evidence="2">D49</strain>
    </source>
</reference>
<organism evidence="2 3">
    <name type="scientific">Sphagnurus paluster</name>
    <dbReference type="NCBI Taxonomy" id="117069"/>
    <lineage>
        <taxon>Eukaryota</taxon>
        <taxon>Fungi</taxon>
        <taxon>Dikarya</taxon>
        <taxon>Basidiomycota</taxon>
        <taxon>Agaricomycotina</taxon>
        <taxon>Agaricomycetes</taxon>
        <taxon>Agaricomycetidae</taxon>
        <taxon>Agaricales</taxon>
        <taxon>Tricholomatineae</taxon>
        <taxon>Lyophyllaceae</taxon>
        <taxon>Sphagnurus</taxon>
    </lineage>
</organism>
<keyword evidence="3" id="KW-1185">Reference proteome</keyword>
<sequence length="101" mass="10602">MSATNSTLSALLSTTPHLLAYSIPLLLVSVPLTFAGTFLTLDRSRSFPSSYTPLPPPGTFDKAQKISKSTFSLQGGLGGLACGYVFGGMTKISQNESSKLN</sequence>
<evidence type="ECO:0000256" key="1">
    <source>
        <dbReference type="SAM" id="Phobius"/>
    </source>
</evidence>
<name>A0A9P7KLN1_9AGAR</name>
<keyword evidence="1" id="KW-0472">Membrane</keyword>
<dbReference type="EMBL" id="JABCKI010000089">
    <property type="protein sequence ID" value="KAG5652905.1"/>
    <property type="molecule type" value="Genomic_DNA"/>
</dbReference>
<proteinExistence type="predicted"/>
<gene>
    <name evidence="2" type="ORF">H0H81_003166</name>
</gene>
<protein>
    <submittedName>
        <fullName evidence="2">Uncharacterized protein</fullName>
    </submittedName>
</protein>
<keyword evidence="1" id="KW-0812">Transmembrane</keyword>
<feature type="transmembrane region" description="Helical" evidence="1">
    <location>
        <begin position="20"/>
        <end position="41"/>
    </location>
</feature>
<evidence type="ECO:0000313" key="3">
    <source>
        <dbReference type="Proteomes" id="UP000717328"/>
    </source>
</evidence>